<comment type="catalytic activity">
    <reaction evidence="8">
        <text>a 5,6-dihydrouridine in mRNA + NAD(+) = a uridine in mRNA + NADH + H(+)</text>
        <dbReference type="Rhea" id="RHEA:69851"/>
        <dbReference type="Rhea" id="RHEA-COMP:14658"/>
        <dbReference type="Rhea" id="RHEA-COMP:17789"/>
        <dbReference type="ChEBI" id="CHEBI:15378"/>
        <dbReference type="ChEBI" id="CHEBI:57540"/>
        <dbReference type="ChEBI" id="CHEBI:57945"/>
        <dbReference type="ChEBI" id="CHEBI:65315"/>
        <dbReference type="ChEBI" id="CHEBI:74443"/>
    </reaction>
    <physiologicalReaction direction="right-to-left" evidence="8">
        <dbReference type="Rhea" id="RHEA:69853"/>
    </physiologicalReaction>
</comment>
<dbReference type="EMBL" id="KV453841">
    <property type="protein sequence ID" value="ODV92388.1"/>
    <property type="molecule type" value="Genomic_DNA"/>
</dbReference>
<evidence type="ECO:0000256" key="1">
    <source>
        <dbReference type="ARBA" id="ARBA00001917"/>
    </source>
</evidence>
<dbReference type="SUPFAM" id="SSF51395">
    <property type="entry name" value="FMN-linked oxidoreductases"/>
    <property type="match status" value="1"/>
</dbReference>
<dbReference type="GO" id="GO:0006397">
    <property type="term" value="P:mRNA processing"/>
    <property type="evidence" value="ECO:0007669"/>
    <property type="project" value="UniProtKB-KW"/>
</dbReference>
<keyword evidence="12" id="KW-1185">Reference proteome</keyword>
<feature type="domain" description="DUS-like FMN-binding" evidence="10">
    <location>
        <begin position="32"/>
        <end position="261"/>
    </location>
</feature>
<keyword evidence="6" id="KW-0560">Oxidoreductase</keyword>
<sequence>MIDYCNKVALAPMVRFGELPSRLLALHLGADLVWGPEIIDRKLVDCVRTKNDSLGTTDFVHPKAGVVFRTCPFEKKRLIFQIGTASPDIAVQAAKIVASDVAQIDVNAGCPKHFSYHGGMGAALLKTPDLLEEILRSLVTDVGRPFQLPISVKIRVLSSVEETVDLVERLCKTGISCLTLHSRFVQQNPTSSAIPNREVYLEAVAKACAAHGVACYANGSIQDKAEGLSVISQYGTTGAMIGHSASHDLSVFDSSTVPWMTQVRSFLELARAYENSPPNTKYCVLRLIPGKDPLRQIMTRMKSHDEMLSLVESA</sequence>
<dbReference type="InterPro" id="IPR052582">
    <property type="entry name" value="tRNA-DUS-like"/>
</dbReference>
<evidence type="ECO:0000256" key="3">
    <source>
        <dbReference type="ARBA" id="ARBA00022643"/>
    </source>
</evidence>
<dbReference type="Proteomes" id="UP000095023">
    <property type="component" value="Unassembled WGS sequence"/>
</dbReference>
<evidence type="ECO:0000313" key="11">
    <source>
        <dbReference type="EMBL" id="ODV92388.1"/>
    </source>
</evidence>
<gene>
    <name evidence="11" type="ORF">CANCADRAFT_19618</name>
</gene>
<evidence type="ECO:0000313" key="12">
    <source>
        <dbReference type="Proteomes" id="UP000095023"/>
    </source>
</evidence>
<dbReference type="GO" id="GO:0050660">
    <property type="term" value="F:flavin adenine dinucleotide binding"/>
    <property type="evidence" value="ECO:0007669"/>
    <property type="project" value="InterPro"/>
</dbReference>
<dbReference type="CDD" id="cd02801">
    <property type="entry name" value="DUS_like_FMN"/>
    <property type="match status" value="1"/>
</dbReference>
<keyword evidence="7" id="KW-0520">NAD</keyword>
<dbReference type="InterPro" id="IPR013785">
    <property type="entry name" value="Aldolase_TIM"/>
</dbReference>
<dbReference type="AlphaFoldDB" id="A0A1E4TL68"/>
<dbReference type="GO" id="GO:0102264">
    <property type="term" value="F:tRNA-dihydrouridine20 synthase activity"/>
    <property type="evidence" value="ECO:0007669"/>
    <property type="project" value="EnsemblFungi"/>
</dbReference>
<evidence type="ECO:0000259" key="10">
    <source>
        <dbReference type="Pfam" id="PF01207"/>
    </source>
</evidence>
<evidence type="ECO:0000256" key="7">
    <source>
        <dbReference type="ARBA" id="ARBA00023027"/>
    </source>
</evidence>
<dbReference type="PANTHER" id="PTHR45936:SF1">
    <property type="entry name" value="TRNA-DIHYDROURIDINE(20) SYNTHASE [NAD(P)+]-LIKE"/>
    <property type="match status" value="1"/>
</dbReference>
<dbReference type="GO" id="GO:0005737">
    <property type="term" value="C:cytoplasm"/>
    <property type="evidence" value="ECO:0007669"/>
    <property type="project" value="TreeGrafter"/>
</dbReference>
<keyword evidence="5" id="KW-0819">tRNA processing</keyword>
<accession>A0A1E4TL68</accession>
<dbReference type="OrthoDB" id="10262250at2759"/>
<proteinExistence type="predicted"/>
<keyword evidence="3" id="KW-0288">FMN</keyword>
<reference evidence="12" key="1">
    <citation type="submission" date="2016-02" db="EMBL/GenBank/DDBJ databases">
        <title>Comparative genomics of biotechnologically important yeasts.</title>
        <authorList>
            <consortium name="DOE Joint Genome Institute"/>
            <person name="Riley R."/>
            <person name="Haridas S."/>
            <person name="Wolfe K.H."/>
            <person name="Lopes M.R."/>
            <person name="Hittinger C.T."/>
            <person name="Goker M."/>
            <person name="Salamov A."/>
            <person name="Wisecaver J."/>
            <person name="Long T.M."/>
            <person name="Aerts A.L."/>
            <person name="Barry K."/>
            <person name="Choi C."/>
            <person name="Clum A."/>
            <person name="Coughlan A.Y."/>
            <person name="Deshpande S."/>
            <person name="Douglass A.P."/>
            <person name="Hanson S.J."/>
            <person name="Klenk H.-P."/>
            <person name="Labutti K."/>
            <person name="Lapidus A."/>
            <person name="Lindquist E."/>
            <person name="Lipzen A."/>
            <person name="Meier-Kolthoff J.P."/>
            <person name="Ohm R.A."/>
            <person name="Otillar R.P."/>
            <person name="Pangilinan J."/>
            <person name="Peng Y."/>
            <person name="Rokas A."/>
            <person name="Rosa C.A."/>
            <person name="Scheuner C."/>
            <person name="Sibirny A.A."/>
            <person name="Slot J.C."/>
            <person name="Stielow J.B."/>
            <person name="Sun H."/>
            <person name="Kurtzman C.P."/>
            <person name="Blackwell M."/>
            <person name="Jeffries T.W."/>
            <person name="Grigoriev I.V."/>
        </authorList>
    </citation>
    <scope>NUCLEOTIDE SEQUENCE [LARGE SCALE GENOMIC DNA]</scope>
    <source>
        <strain evidence="12">NRRL Y-17796</strain>
    </source>
</reference>
<keyword evidence="2" id="KW-0285">Flavoprotein</keyword>
<evidence type="ECO:0000256" key="6">
    <source>
        <dbReference type="ARBA" id="ARBA00023002"/>
    </source>
</evidence>
<evidence type="ECO:0000256" key="2">
    <source>
        <dbReference type="ARBA" id="ARBA00022630"/>
    </source>
</evidence>
<evidence type="ECO:0000256" key="4">
    <source>
        <dbReference type="ARBA" id="ARBA00022664"/>
    </source>
</evidence>
<feature type="non-terminal residue" evidence="11">
    <location>
        <position position="314"/>
    </location>
</feature>
<dbReference type="Gene3D" id="3.20.20.70">
    <property type="entry name" value="Aldolase class I"/>
    <property type="match status" value="1"/>
</dbReference>
<organism evidence="11 12">
    <name type="scientific">Tortispora caseinolytica NRRL Y-17796</name>
    <dbReference type="NCBI Taxonomy" id="767744"/>
    <lineage>
        <taxon>Eukaryota</taxon>
        <taxon>Fungi</taxon>
        <taxon>Dikarya</taxon>
        <taxon>Ascomycota</taxon>
        <taxon>Saccharomycotina</taxon>
        <taxon>Trigonopsidomycetes</taxon>
        <taxon>Trigonopsidales</taxon>
        <taxon>Trigonopsidaceae</taxon>
        <taxon>Tortispora</taxon>
    </lineage>
</organism>
<evidence type="ECO:0000256" key="9">
    <source>
        <dbReference type="ARBA" id="ARBA00049447"/>
    </source>
</evidence>
<name>A0A1E4TL68_9ASCO</name>
<dbReference type="InterPro" id="IPR018517">
    <property type="entry name" value="tRNA_hU_synthase_CS"/>
</dbReference>
<keyword evidence="4" id="KW-0507">mRNA processing</keyword>
<evidence type="ECO:0000256" key="5">
    <source>
        <dbReference type="ARBA" id="ARBA00022694"/>
    </source>
</evidence>
<dbReference type="PANTHER" id="PTHR45936">
    <property type="entry name" value="TRNA-DIHYDROURIDINE(20) SYNTHASE [NAD(P)+]-LIKE"/>
    <property type="match status" value="1"/>
</dbReference>
<comment type="catalytic activity">
    <reaction evidence="9">
        <text>a 5,6-dihydrouridine in mRNA + NADP(+) = a uridine in mRNA + NADPH + H(+)</text>
        <dbReference type="Rhea" id="RHEA:69855"/>
        <dbReference type="Rhea" id="RHEA-COMP:14658"/>
        <dbReference type="Rhea" id="RHEA-COMP:17789"/>
        <dbReference type="ChEBI" id="CHEBI:15378"/>
        <dbReference type="ChEBI" id="CHEBI:57783"/>
        <dbReference type="ChEBI" id="CHEBI:58349"/>
        <dbReference type="ChEBI" id="CHEBI:65315"/>
        <dbReference type="ChEBI" id="CHEBI:74443"/>
    </reaction>
    <physiologicalReaction direction="right-to-left" evidence="9">
        <dbReference type="Rhea" id="RHEA:69857"/>
    </physiologicalReaction>
</comment>
<dbReference type="InterPro" id="IPR035587">
    <property type="entry name" value="DUS-like_FMN-bd"/>
</dbReference>
<dbReference type="Pfam" id="PF01207">
    <property type="entry name" value="Dus"/>
    <property type="match status" value="1"/>
</dbReference>
<protein>
    <recommendedName>
        <fullName evidence="10">DUS-like FMN-binding domain-containing protein</fullName>
    </recommendedName>
</protein>
<comment type="cofactor">
    <cofactor evidence="1">
        <name>FMN</name>
        <dbReference type="ChEBI" id="CHEBI:58210"/>
    </cofactor>
</comment>
<dbReference type="PROSITE" id="PS01136">
    <property type="entry name" value="UPF0034"/>
    <property type="match status" value="1"/>
</dbReference>
<evidence type="ECO:0000256" key="8">
    <source>
        <dbReference type="ARBA" id="ARBA00048342"/>
    </source>
</evidence>